<feature type="compositionally biased region" description="Polar residues" evidence="3">
    <location>
        <begin position="370"/>
        <end position="385"/>
    </location>
</feature>
<feature type="compositionally biased region" description="Polar residues" evidence="3">
    <location>
        <begin position="582"/>
        <end position="596"/>
    </location>
</feature>
<keyword evidence="6" id="KW-1185">Reference proteome</keyword>
<evidence type="ECO:0000259" key="4">
    <source>
        <dbReference type="PROSITE" id="PS50961"/>
    </source>
</evidence>
<evidence type="ECO:0000256" key="3">
    <source>
        <dbReference type="SAM" id="MobiDB-lite"/>
    </source>
</evidence>
<dbReference type="Pfam" id="PF21071">
    <property type="entry name" value="LARP1_HEAT"/>
    <property type="match status" value="1"/>
</dbReference>
<dbReference type="SUPFAM" id="SSF46785">
    <property type="entry name" value="Winged helix' DNA-binding domain"/>
    <property type="match status" value="1"/>
</dbReference>
<feature type="region of interest" description="Disordered" evidence="3">
    <location>
        <begin position="857"/>
        <end position="887"/>
    </location>
</feature>
<gene>
    <name evidence="5" type="ORF">NEMBOFW57_002307</name>
</gene>
<dbReference type="AlphaFoldDB" id="A0AAD4F339"/>
<feature type="compositionally biased region" description="Gly residues" evidence="3">
    <location>
        <begin position="352"/>
        <end position="362"/>
    </location>
</feature>
<feature type="compositionally biased region" description="Low complexity" evidence="3">
    <location>
        <begin position="518"/>
        <end position="536"/>
    </location>
</feature>
<dbReference type="EMBL" id="JAHCVI010000001">
    <property type="protein sequence ID" value="KAG7292272.1"/>
    <property type="molecule type" value="Genomic_DNA"/>
</dbReference>
<comment type="caution">
    <text evidence="5">The sequence shown here is derived from an EMBL/GenBank/DDBJ whole genome shotgun (WGS) entry which is preliminary data.</text>
</comment>
<feature type="compositionally biased region" description="Polar residues" evidence="3">
    <location>
        <begin position="547"/>
        <end position="557"/>
    </location>
</feature>
<accession>A0AAD4F339</accession>
<dbReference type="PANTHER" id="PTHR22792:SF132">
    <property type="entry name" value="LA-RELATED PROTEIN 1"/>
    <property type="match status" value="1"/>
</dbReference>
<feature type="compositionally biased region" description="Basic and acidic residues" evidence="3">
    <location>
        <begin position="291"/>
        <end position="314"/>
    </location>
</feature>
<feature type="compositionally biased region" description="Polar residues" evidence="3">
    <location>
        <begin position="43"/>
        <end position="69"/>
    </location>
</feature>
<dbReference type="GO" id="GO:0010494">
    <property type="term" value="C:cytoplasmic stress granule"/>
    <property type="evidence" value="ECO:0007669"/>
    <property type="project" value="TreeGrafter"/>
</dbReference>
<feature type="compositionally biased region" description="Low complexity" evidence="3">
    <location>
        <begin position="81"/>
        <end position="97"/>
    </location>
</feature>
<name>A0AAD4F339_9PEZI</name>
<dbReference type="SMART" id="SM00715">
    <property type="entry name" value="LA"/>
    <property type="match status" value="1"/>
</dbReference>
<dbReference type="CDD" id="cd07323">
    <property type="entry name" value="LAM"/>
    <property type="match status" value="1"/>
</dbReference>
<dbReference type="GO" id="GO:0005829">
    <property type="term" value="C:cytosol"/>
    <property type="evidence" value="ECO:0007669"/>
    <property type="project" value="TreeGrafter"/>
</dbReference>
<evidence type="ECO:0000313" key="6">
    <source>
        <dbReference type="Proteomes" id="UP001197093"/>
    </source>
</evidence>
<evidence type="ECO:0000256" key="2">
    <source>
        <dbReference type="PROSITE-ProRule" id="PRU00332"/>
    </source>
</evidence>
<feature type="region of interest" description="Disordered" evidence="3">
    <location>
        <begin position="1"/>
        <end position="601"/>
    </location>
</feature>
<feature type="domain" description="HTH La-type RNA-binding" evidence="4">
    <location>
        <begin position="621"/>
        <end position="710"/>
    </location>
</feature>
<evidence type="ECO:0000256" key="1">
    <source>
        <dbReference type="ARBA" id="ARBA00022884"/>
    </source>
</evidence>
<sequence length="1025" mass="109263">MSAATFSYAQAARGRTVSQPNQDETSSAAQSTTGSQGKDDASTGATSVTAPSVASTGAENQDTEPTTQAPVDGGSSKQESEASSVVDSSSSTASATEQAGKTAQDGGARSAEAQNQGQGQTEEKASRSTSRTSRSNDNADSRKGRKGKKGRSNDKDAQSDQNQEEDAEKVKEPPKPVILTEAAPPAVNPWAKRMEAQKAAVQAKSASESTATEAESKQTPSQEEAGVRSATQNGVAGDKWAQKKATEASRPADQASRRSGPRGSRVGDKDEKSSGALPLAADPSSWPDPKAAAEREQPARKTQDKTEATDKDSQDEAGPARKKTWEKLEIVHSVLFETQLPPLRASKPRGGAPRGGREGGSMRGSHNAAAPTTTQSNAASVSDKTPSPAGSAGPKSAATRPREGSVPSRAAAQPQPAKRGSIDAATRDQRKPSVPGSATEQARDTSLDTSLASKRASATRDIRTENGALSSENGASGARPLNQERANFQVRGDYAKEGAHGQQYPARDGRPERGRGGAFRARGGHNSSSSHLPSGSYAPNGHYSAPNGFQSRQNPNAHSPPPFAGQFQTSFGHPSRGRGNKWTGSSQPAGRNNSGATGFPPKAAQVNDYAVGQQYPPYMYSPVFDASVSILRSQVEYYLSVENLCKDYYLRQHMDGQGFVHLATIAAFKRIKAVTEDVELLRLACSFSELIEFGVGDDGIERLRTREKWQHFVLPASERAEPYRNDGPANWTPYAKPDAQFAAPFPGQMVPQPYPAAVAGAYPAFPEEQMYAPPFANGAPYDPVVNGGAMNGHHPGHETRLSAGVPEYAPPQSPVTLESMTNFPDSQVENLMMILSFDEKDSADSSDAAGVAGYVSDSRQTQQNGVSANSHEAPSANGEAASTEPERGIVWVDGQASASTKEQTGRKPYTEIRNAALAQRQNAKAGDTPKEMQKLYKFWSQMLLNDFNAKVYQEFRDFALEDASAEAPSKCGLKHLLEFYDKLLLKTNTRKPWPQDRAVPEIFTAHLNEAVELDRKLGGKDTVNV</sequence>
<evidence type="ECO:0000313" key="5">
    <source>
        <dbReference type="EMBL" id="KAG7292272.1"/>
    </source>
</evidence>
<organism evidence="5 6">
    <name type="scientific">Staphylotrichum longicolle</name>
    <dbReference type="NCBI Taxonomy" id="669026"/>
    <lineage>
        <taxon>Eukaryota</taxon>
        <taxon>Fungi</taxon>
        <taxon>Dikarya</taxon>
        <taxon>Ascomycota</taxon>
        <taxon>Pezizomycotina</taxon>
        <taxon>Sordariomycetes</taxon>
        <taxon>Sordariomycetidae</taxon>
        <taxon>Sordariales</taxon>
        <taxon>Chaetomiaceae</taxon>
        <taxon>Staphylotrichum</taxon>
    </lineage>
</organism>
<feature type="compositionally biased region" description="Low complexity" evidence="3">
    <location>
        <begin position="197"/>
        <end position="219"/>
    </location>
</feature>
<feature type="compositionally biased region" description="Low complexity" evidence="3">
    <location>
        <begin position="386"/>
        <end position="398"/>
    </location>
</feature>
<dbReference type="GO" id="GO:0048255">
    <property type="term" value="P:mRNA stabilization"/>
    <property type="evidence" value="ECO:0007669"/>
    <property type="project" value="InterPro"/>
</dbReference>
<proteinExistence type="predicted"/>
<protein>
    <recommendedName>
        <fullName evidence="4">HTH La-type RNA-binding domain-containing protein</fullName>
    </recommendedName>
</protein>
<dbReference type="Gene3D" id="1.10.10.10">
    <property type="entry name" value="Winged helix-like DNA-binding domain superfamily/Winged helix DNA-binding domain"/>
    <property type="match status" value="1"/>
</dbReference>
<dbReference type="GO" id="GO:0000339">
    <property type="term" value="F:RNA cap binding"/>
    <property type="evidence" value="ECO:0007669"/>
    <property type="project" value="InterPro"/>
</dbReference>
<feature type="compositionally biased region" description="Polar residues" evidence="3">
    <location>
        <begin position="857"/>
        <end position="872"/>
    </location>
</feature>
<dbReference type="InterPro" id="IPR006630">
    <property type="entry name" value="La_HTH"/>
</dbReference>
<dbReference type="PROSITE" id="PS50961">
    <property type="entry name" value="HTH_LA"/>
    <property type="match status" value="1"/>
</dbReference>
<keyword evidence="1 2" id="KW-0694">RNA-binding</keyword>
<dbReference type="Proteomes" id="UP001197093">
    <property type="component" value="Unassembled WGS sequence"/>
</dbReference>
<dbReference type="InterPro" id="IPR006607">
    <property type="entry name" value="DM15"/>
</dbReference>
<dbReference type="PANTHER" id="PTHR22792">
    <property type="entry name" value="LUPUS LA PROTEIN-RELATED"/>
    <property type="match status" value="1"/>
</dbReference>
<dbReference type="GO" id="GO:0045727">
    <property type="term" value="P:positive regulation of translation"/>
    <property type="evidence" value="ECO:0007669"/>
    <property type="project" value="TreeGrafter"/>
</dbReference>
<dbReference type="InterPro" id="IPR045180">
    <property type="entry name" value="La_dom_prot"/>
</dbReference>
<feature type="compositionally biased region" description="Low complexity" evidence="3">
    <location>
        <begin position="25"/>
        <end position="36"/>
    </location>
</feature>
<dbReference type="InterPro" id="IPR036390">
    <property type="entry name" value="WH_DNA-bd_sf"/>
</dbReference>
<dbReference type="Pfam" id="PF05383">
    <property type="entry name" value="La"/>
    <property type="match status" value="1"/>
</dbReference>
<dbReference type="InterPro" id="IPR036388">
    <property type="entry name" value="WH-like_DNA-bd_sf"/>
</dbReference>
<reference evidence="5" key="1">
    <citation type="submission" date="2023-02" db="EMBL/GenBank/DDBJ databases">
        <authorList>
            <person name="Palmer J.M."/>
        </authorList>
    </citation>
    <scope>NUCLEOTIDE SEQUENCE</scope>
    <source>
        <strain evidence="5">FW57</strain>
    </source>
</reference>